<dbReference type="PANTHER" id="PTHR36341:SF3">
    <property type="entry name" value="DUF2996 FAMILY PROTEIN"/>
    <property type="match status" value="1"/>
</dbReference>
<reference evidence="2" key="1">
    <citation type="submission" date="2006-06" db="EMBL/GenBank/DDBJ databases">
        <title>Complete sequence of Trichodesmium erythraeum IMS101.</title>
        <authorList>
            <consortium name="US DOE Joint Genome Institute"/>
            <person name="Copeland A."/>
            <person name="Lucas S."/>
            <person name="Lapidus A."/>
            <person name="Barry K."/>
            <person name="Detter J.C."/>
            <person name="Glavina del Rio T."/>
            <person name="Hammon N."/>
            <person name="Israni S."/>
            <person name="Dalin E."/>
            <person name="Tice H."/>
            <person name="Pitluck S."/>
            <person name="Kiss H."/>
            <person name="Munk A.C."/>
            <person name="Brettin T."/>
            <person name="Bruce D."/>
            <person name="Han C."/>
            <person name="Tapia R."/>
            <person name="Gilna P."/>
            <person name="Schmutz J."/>
            <person name="Larimer F."/>
            <person name="Land M."/>
            <person name="Hauser L."/>
            <person name="Kyrpides N."/>
            <person name="Kim E."/>
            <person name="Richardson P."/>
        </authorList>
    </citation>
    <scope>NUCLEOTIDE SEQUENCE [LARGE SCALE GENOMIC DNA]</scope>
    <source>
        <strain evidence="2">IMS101</strain>
    </source>
</reference>
<dbReference type="HOGENOM" id="CLU_093094_1_1_3"/>
<name>Q114K9_TRIEI</name>
<gene>
    <name evidence="2" type="ordered locus">Tery_1808</name>
</gene>
<dbReference type="OrthoDB" id="465001at2"/>
<organism evidence="2">
    <name type="scientific">Trichodesmium erythraeum (strain IMS101)</name>
    <dbReference type="NCBI Taxonomy" id="203124"/>
    <lineage>
        <taxon>Bacteria</taxon>
        <taxon>Bacillati</taxon>
        <taxon>Cyanobacteriota</taxon>
        <taxon>Cyanophyceae</taxon>
        <taxon>Oscillatoriophycideae</taxon>
        <taxon>Oscillatoriales</taxon>
        <taxon>Microcoleaceae</taxon>
        <taxon>Trichodesmium</taxon>
    </lineage>
</organism>
<feature type="compositionally biased region" description="Basic and acidic residues" evidence="1">
    <location>
        <begin position="1"/>
        <end position="13"/>
    </location>
</feature>
<dbReference type="InterPro" id="IPR021374">
    <property type="entry name" value="DUF2996"/>
</dbReference>
<protein>
    <recommendedName>
        <fullName evidence="3">DUF2996 domain-containing protein</fullName>
    </recommendedName>
</protein>
<accession>Q114K9</accession>
<dbReference type="eggNOG" id="ENOG5031HP9">
    <property type="taxonomic scope" value="Bacteria"/>
</dbReference>
<evidence type="ECO:0000256" key="1">
    <source>
        <dbReference type="SAM" id="MobiDB-lite"/>
    </source>
</evidence>
<dbReference type="AlphaFoldDB" id="Q114K9"/>
<proteinExistence type="predicted"/>
<dbReference type="PANTHER" id="PTHR36341">
    <property type="entry name" value="DUF2996 FAMILY PROTEIN"/>
    <property type="match status" value="1"/>
</dbReference>
<evidence type="ECO:0000313" key="2">
    <source>
        <dbReference type="EMBL" id="ABG51065.1"/>
    </source>
</evidence>
<dbReference type="KEGG" id="ter:Tery_1808"/>
<dbReference type="RefSeq" id="WP_011611440.1">
    <property type="nucleotide sequence ID" value="NC_008312.1"/>
</dbReference>
<dbReference type="EMBL" id="CP000393">
    <property type="protein sequence ID" value="ABG51065.1"/>
    <property type="molecule type" value="Genomic_DNA"/>
</dbReference>
<sequence length="150" mass="16922">MPEEQQKAKKTETKPAGGKVKPEKPPAVESKPFAEFVQQDYLPALQKALLEQGIDDLDLSLVKEKLPMIGFSSSEECWQVVGKFKKGQRQFNIYFPKKDIKGPRAFSCADNGSKPATLEPFLIDERKITLKLLVFGVTQRLNAQKWLSLN</sequence>
<dbReference type="STRING" id="203124.Tery_1808"/>
<feature type="region of interest" description="Disordered" evidence="1">
    <location>
        <begin position="1"/>
        <end position="29"/>
    </location>
</feature>
<evidence type="ECO:0008006" key="3">
    <source>
        <dbReference type="Google" id="ProtNLM"/>
    </source>
</evidence>
<dbReference type="Pfam" id="PF11210">
    <property type="entry name" value="DUF2996"/>
    <property type="match status" value="1"/>
</dbReference>